<reference evidence="6 7" key="1">
    <citation type="journal article" date="2013" name="BMC Genomics">
        <title>Genomics-driven discovery of the pneumocandin biosynthetic gene cluster in the fungus Glarea lozoyensis.</title>
        <authorList>
            <person name="Chen L."/>
            <person name="Yue Q."/>
            <person name="Zhang X."/>
            <person name="Xiang M."/>
            <person name="Wang C."/>
            <person name="Li S."/>
            <person name="Che Y."/>
            <person name="Ortiz-Lopez F.J."/>
            <person name="Bills G.F."/>
            <person name="Liu X."/>
            <person name="An Z."/>
        </authorList>
    </citation>
    <scope>NUCLEOTIDE SEQUENCE [LARGE SCALE GENOMIC DNA]</scope>
    <source>
        <strain evidence="7">ATCC 20868 / MF5171</strain>
    </source>
</reference>
<dbReference type="eggNOG" id="ENOG502REJ9">
    <property type="taxonomic scope" value="Eukaryota"/>
</dbReference>
<dbReference type="SMART" id="SM00066">
    <property type="entry name" value="GAL4"/>
    <property type="match status" value="1"/>
</dbReference>
<dbReference type="SUPFAM" id="SSF57701">
    <property type="entry name" value="Zn2/Cys6 DNA-binding domain"/>
    <property type="match status" value="1"/>
</dbReference>
<dbReference type="GO" id="GO:0006351">
    <property type="term" value="P:DNA-templated transcription"/>
    <property type="evidence" value="ECO:0007669"/>
    <property type="project" value="InterPro"/>
</dbReference>
<dbReference type="PANTHER" id="PTHR31001">
    <property type="entry name" value="UNCHARACTERIZED TRANSCRIPTIONAL REGULATORY PROTEIN"/>
    <property type="match status" value="1"/>
</dbReference>
<dbReference type="SMART" id="SM00906">
    <property type="entry name" value="Fungal_trans"/>
    <property type="match status" value="1"/>
</dbReference>
<keyword evidence="2" id="KW-0479">Metal-binding</keyword>
<evidence type="ECO:0000313" key="6">
    <source>
        <dbReference type="EMBL" id="EPE26126.1"/>
    </source>
</evidence>
<dbReference type="OrthoDB" id="424974at2759"/>
<accession>S3D248</accession>
<feature type="compositionally biased region" description="Polar residues" evidence="4">
    <location>
        <begin position="1"/>
        <end position="13"/>
    </location>
</feature>
<dbReference type="InterPro" id="IPR050613">
    <property type="entry name" value="Sec_Metabolite_Reg"/>
</dbReference>
<dbReference type="InterPro" id="IPR007219">
    <property type="entry name" value="XnlR_reg_dom"/>
</dbReference>
<dbReference type="EMBL" id="KE145371">
    <property type="protein sequence ID" value="EPE26126.1"/>
    <property type="molecule type" value="Genomic_DNA"/>
</dbReference>
<feature type="compositionally biased region" description="Polar residues" evidence="4">
    <location>
        <begin position="40"/>
        <end position="53"/>
    </location>
</feature>
<dbReference type="GO" id="GO:0003677">
    <property type="term" value="F:DNA binding"/>
    <property type="evidence" value="ECO:0007669"/>
    <property type="project" value="UniProtKB-KW"/>
</dbReference>
<name>S3D248_GLAL2</name>
<feature type="compositionally biased region" description="Acidic residues" evidence="4">
    <location>
        <begin position="144"/>
        <end position="158"/>
    </location>
</feature>
<dbReference type="Pfam" id="PF00172">
    <property type="entry name" value="Zn_clus"/>
    <property type="match status" value="1"/>
</dbReference>
<proteinExistence type="predicted"/>
<dbReference type="Gene3D" id="4.10.240.10">
    <property type="entry name" value="Zn(2)-C6 fungal-type DNA-binding domain"/>
    <property type="match status" value="1"/>
</dbReference>
<dbReference type="InterPro" id="IPR036864">
    <property type="entry name" value="Zn2-C6_fun-type_DNA-bd_sf"/>
</dbReference>
<dbReference type="CDD" id="cd00067">
    <property type="entry name" value="GAL4"/>
    <property type="match status" value="1"/>
</dbReference>
<dbReference type="InterPro" id="IPR001138">
    <property type="entry name" value="Zn2Cys6_DnaBD"/>
</dbReference>
<dbReference type="HOGENOM" id="CLU_004083_9_0_1"/>
<evidence type="ECO:0000256" key="2">
    <source>
        <dbReference type="ARBA" id="ARBA00022723"/>
    </source>
</evidence>
<organism evidence="6 7">
    <name type="scientific">Glarea lozoyensis (strain ATCC 20868 / MF5171)</name>
    <dbReference type="NCBI Taxonomy" id="1116229"/>
    <lineage>
        <taxon>Eukaryota</taxon>
        <taxon>Fungi</taxon>
        <taxon>Dikarya</taxon>
        <taxon>Ascomycota</taxon>
        <taxon>Pezizomycotina</taxon>
        <taxon>Leotiomycetes</taxon>
        <taxon>Helotiales</taxon>
        <taxon>Helotiaceae</taxon>
        <taxon>Glarea</taxon>
    </lineage>
</organism>
<dbReference type="CDD" id="cd12148">
    <property type="entry name" value="fungal_TF_MHR"/>
    <property type="match status" value="1"/>
</dbReference>
<keyword evidence="3" id="KW-0539">Nucleus</keyword>
<dbReference type="GO" id="GO:0000981">
    <property type="term" value="F:DNA-binding transcription factor activity, RNA polymerase II-specific"/>
    <property type="evidence" value="ECO:0007669"/>
    <property type="project" value="InterPro"/>
</dbReference>
<sequence>MDYFNSPNLYNQSHDPKRAPSLASPTLSNHASPSPPMSTIPLSSGNTTPTSQPRIRRRNRMITSCLECRRRKLKCNKSHPCTNCVKFARDCVFLAPALDQASQLKLTEIKEKVGSLERLLERDVANPTKDSNVSSPGQERALPGEEDDNLPGNEDERDLEPTPLAVVDAAYGDEGEDDDLLDLGIQMGKMRITERIGGFFRPKISQELQYTMTDNAFPTGPKTATTPNTPSPSSFANPIPPAEEWLKPGPTYIMPSSGFFFGSQGQQASLVDFLPSRLAADRLIKQYFACVHPIAQCLHRPSFEKEYETFWDEVSLGIEPPNSVQAVVFAAMFSGAVSMEEAEIVRDFGVSKESLISNFKLGTETALGRANFLRTTKMETLQGFIMYLIPLCRSEVSRAHSVLLGAALRMAECMGLHRDGETYGMNPIETHIRRLGWHQLCFLDIRTCEAQGPRPSIRKGEFDTKLPLNINDVDLHAAGRPPTPSDKFTDSTLSLIRFEVIEMMRTLWIDRPRIESRKISLTAVLTKIETFKSNMNAKYDHLMDDRIAVQKAAKIIKALLLSRLHVMVLHRYHNSVVTPMPDRLRTIMLSNGTAILETSVALETLPELKKWAWYVGALSQHHTAFLLLLEVYVYPNCKEADRIWPCLDYIFECEPTENRRTKALRVLSELQQKTAVYQSMRGMRAPTNMERHIGQRAPRVATGPTTTENKQLIYMKSPPPEPLPTPPLQTIPPPQYDSQYEQSSPIAGGGSIGKVIVPDVVYAGVSNGEALWALPNQPSPEASSDGNSVAGGLGAANSGDDLMADIDWDAFDALFPQDQQQDWDMPLYSYQFPPPPPTASAPIHNGLLRAGVSSAGREQESACKTTY</sequence>
<dbReference type="Proteomes" id="UP000016922">
    <property type="component" value="Unassembled WGS sequence"/>
</dbReference>
<feature type="region of interest" description="Disordered" evidence="4">
    <location>
        <begin position="1"/>
        <end position="53"/>
    </location>
</feature>
<dbReference type="OMA" id="NRMITSC"/>
<dbReference type="STRING" id="1116229.S3D248"/>
<keyword evidence="6" id="KW-0238">DNA-binding</keyword>
<feature type="region of interest" description="Disordered" evidence="4">
    <location>
        <begin position="120"/>
        <end position="163"/>
    </location>
</feature>
<gene>
    <name evidence="6" type="ORF">GLAREA_02038</name>
</gene>
<feature type="domain" description="Zn(2)-C6 fungal-type" evidence="5">
    <location>
        <begin position="64"/>
        <end position="93"/>
    </location>
</feature>
<comment type="subcellular location">
    <subcellularLocation>
        <location evidence="1">Nucleus</location>
    </subcellularLocation>
</comment>
<dbReference type="PANTHER" id="PTHR31001:SF40">
    <property type="entry name" value="ZN(II)2CYS6 TRANSCRIPTION FACTOR (EUROFUNG)"/>
    <property type="match status" value="1"/>
</dbReference>
<dbReference type="PROSITE" id="PS50048">
    <property type="entry name" value="ZN2_CY6_FUNGAL_2"/>
    <property type="match status" value="1"/>
</dbReference>
<dbReference type="RefSeq" id="XP_008087445.1">
    <property type="nucleotide sequence ID" value="XM_008089254.1"/>
</dbReference>
<evidence type="ECO:0000256" key="4">
    <source>
        <dbReference type="SAM" id="MobiDB-lite"/>
    </source>
</evidence>
<evidence type="ECO:0000256" key="1">
    <source>
        <dbReference type="ARBA" id="ARBA00004123"/>
    </source>
</evidence>
<evidence type="ECO:0000259" key="5">
    <source>
        <dbReference type="PROSITE" id="PS50048"/>
    </source>
</evidence>
<dbReference type="AlphaFoldDB" id="S3D248"/>
<evidence type="ECO:0000313" key="7">
    <source>
        <dbReference type="Proteomes" id="UP000016922"/>
    </source>
</evidence>
<evidence type="ECO:0000256" key="3">
    <source>
        <dbReference type="ARBA" id="ARBA00023242"/>
    </source>
</evidence>
<dbReference type="GeneID" id="19461096"/>
<keyword evidence="7" id="KW-1185">Reference proteome</keyword>
<dbReference type="GO" id="GO:0008270">
    <property type="term" value="F:zinc ion binding"/>
    <property type="evidence" value="ECO:0007669"/>
    <property type="project" value="InterPro"/>
</dbReference>
<feature type="compositionally biased region" description="Polar residues" evidence="4">
    <location>
        <begin position="128"/>
        <end position="137"/>
    </location>
</feature>
<protein>
    <submittedName>
        <fullName evidence="6">Zn2/Cys6 DNA-binding protein</fullName>
    </submittedName>
</protein>
<dbReference type="PROSITE" id="PS00463">
    <property type="entry name" value="ZN2_CY6_FUNGAL_1"/>
    <property type="match status" value="1"/>
</dbReference>
<dbReference type="KEGG" id="glz:GLAREA_02038"/>
<dbReference type="Pfam" id="PF04082">
    <property type="entry name" value="Fungal_trans"/>
    <property type="match status" value="1"/>
</dbReference>
<dbReference type="GO" id="GO:0005634">
    <property type="term" value="C:nucleus"/>
    <property type="evidence" value="ECO:0007669"/>
    <property type="project" value="UniProtKB-SubCell"/>
</dbReference>
<feature type="compositionally biased region" description="Polar residues" evidence="4">
    <location>
        <begin position="23"/>
        <end position="32"/>
    </location>
</feature>